<feature type="non-terminal residue" evidence="1">
    <location>
        <position position="1"/>
    </location>
</feature>
<evidence type="ECO:0000313" key="1">
    <source>
        <dbReference type="EMBL" id="GFU07246.1"/>
    </source>
</evidence>
<comment type="caution">
    <text evidence="1">The sequence shown here is derived from an EMBL/GenBank/DDBJ whole genome shotgun (WGS) entry which is preliminary data.</text>
</comment>
<accession>A0A8X6Q834</accession>
<gene>
    <name evidence="1" type="ORF">NPIL_34291</name>
</gene>
<proteinExistence type="predicted"/>
<dbReference type="Proteomes" id="UP000887013">
    <property type="component" value="Unassembled WGS sequence"/>
</dbReference>
<sequence length="31" mass="3555">PVAQKLFPDERCARVLMAWFRHSLVTAQQVG</sequence>
<reference evidence="1" key="1">
    <citation type="submission" date="2020-08" db="EMBL/GenBank/DDBJ databases">
        <title>Multicomponent nature underlies the extraordinary mechanical properties of spider dragline silk.</title>
        <authorList>
            <person name="Kono N."/>
            <person name="Nakamura H."/>
            <person name="Mori M."/>
            <person name="Yoshida Y."/>
            <person name="Ohtoshi R."/>
            <person name="Malay A.D."/>
            <person name="Moran D.A.P."/>
            <person name="Tomita M."/>
            <person name="Numata K."/>
            <person name="Arakawa K."/>
        </authorList>
    </citation>
    <scope>NUCLEOTIDE SEQUENCE</scope>
</reference>
<evidence type="ECO:0000313" key="2">
    <source>
        <dbReference type="Proteomes" id="UP000887013"/>
    </source>
</evidence>
<dbReference type="EMBL" id="BMAW01028406">
    <property type="protein sequence ID" value="GFU07246.1"/>
    <property type="molecule type" value="Genomic_DNA"/>
</dbReference>
<name>A0A8X6Q834_NEPPI</name>
<keyword evidence="2" id="KW-1185">Reference proteome</keyword>
<protein>
    <submittedName>
        <fullName evidence="1">Uncharacterized protein</fullName>
    </submittedName>
</protein>
<organism evidence="1 2">
    <name type="scientific">Nephila pilipes</name>
    <name type="common">Giant wood spider</name>
    <name type="synonym">Nephila maculata</name>
    <dbReference type="NCBI Taxonomy" id="299642"/>
    <lineage>
        <taxon>Eukaryota</taxon>
        <taxon>Metazoa</taxon>
        <taxon>Ecdysozoa</taxon>
        <taxon>Arthropoda</taxon>
        <taxon>Chelicerata</taxon>
        <taxon>Arachnida</taxon>
        <taxon>Araneae</taxon>
        <taxon>Araneomorphae</taxon>
        <taxon>Entelegynae</taxon>
        <taxon>Araneoidea</taxon>
        <taxon>Nephilidae</taxon>
        <taxon>Nephila</taxon>
    </lineage>
</organism>
<dbReference type="AlphaFoldDB" id="A0A8X6Q834"/>